<protein>
    <submittedName>
        <fullName evidence="1">SusD/RagB family nutrient-binding outer membrane lipoprotein</fullName>
    </submittedName>
</protein>
<keyword evidence="1" id="KW-0449">Lipoprotein</keyword>
<name>A0ABT0QFM7_9FLAO</name>
<dbReference type="Gene3D" id="1.25.40.390">
    <property type="match status" value="1"/>
</dbReference>
<dbReference type="SUPFAM" id="SSF48452">
    <property type="entry name" value="TPR-like"/>
    <property type="match status" value="1"/>
</dbReference>
<dbReference type="InterPro" id="IPR011990">
    <property type="entry name" value="TPR-like_helical_dom_sf"/>
</dbReference>
<sequence>MKKTFILKILLGVSILISSCTKELDALFLDPDGSTETKIEYLFSRALTEQGAGMRIGYNPSGYYLVLRTISPWIQLAGVDGNDSEMMTASGNAINNSWSSYYVGFAPKLTEMQIQYGLLPDEEKSNYDIYMNLIKVVRANATMKMTDLYGDIPYSEAFKAREGNNEFFPKYDAQLDIYTSLLADLKEVDTYLSSFSLNGSIVHNKLAEQDILNDGDITKWRKFANSLRLRAAMRISDLDNALASSTVQDIMSSNAPLALVNADNILVNAEAPNGLNIIGGGGGLFGRAIEDSPNLVYAPEHMLNVMNGSNDPRIPYMWVPNTGGDYIGLPSSPDTQGTLTIDRDNYAYINEDLMRNNELLPGFVITAAEVNFLLAEAVMEGFISGTAKDYYDAALTESINFYYEINALNASASPVAPDTADVQAFIDASTATYDGTKEQLGTQKWIHFGLFQPREAYASYRRLDAPTLPVNIAAGTTLVVPVRITIADNDKVVNEENYNAVKAQDTPNTKVSWDKN</sequence>
<dbReference type="Proteomes" id="UP001165381">
    <property type="component" value="Unassembled WGS sequence"/>
</dbReference>
<reference evidence="1" key="1">
    <citation type="submission" date="2022-05" db="EMBL/GenBank/DDBJ databases">
        <authorList>
            <person name="Park J.-S."/>
        </authorList>
    </citation>
    <scope>NUCLEOTIDE SEQUENCE</scope>
    <source>
        <strain evidence="1">2012CJ34-3</strain>
    </source>
</reference>
<organism evidence="1 2">
    <name type="scientific">Jejuia spongiicola</name>
    <dbReference type="NCBI Taxonomy" id="2942207"/>
    <lineage>
        <taxon>Bacteria</taxon>
        <taxon>Pseudomonadati</taxon>
        <taxon>Bacteroidota</taxon>
        <taxon>Flavobacteriia</taxon>
        <taxon>Flavobacteriales</taxon>
        <taxon>Flavobacteriaceae</taxon>
        <taxon>Jejuia</taxon>
    </lineage>
</organism>
<evidence type="ECO:0000313" key="2">
    <source>
        <dbReference type="Proteomes" id="UP001165381"/>
    </source>
</evidence>
<dbReference type="InterPro" id="IPR041662">
    <property type="entry name" value="SusD-like_2"/>
</dbReference>
<dbReference type="EMBL" id="JAMFLZ010000004">
    <property type="protein sequence ID" value="MCL6295799.1"/>
    <property type="molecule type" value="Genomic_DNA"/>
</dbReference>
<dbReference type="RefSeq" id="WP_249973373.1">
    <property type="nucleotide sequence ID" value="NZ_JAMFLZ010000004.1"/>
</dbReference>
<dbReference type="Pfam" id="PF12771">
    <property type="entry name" value="SusD-like_2"/>
    <property type="match status" value="1"/>
</dbReference>
<comment type="caution">
    <text evidence="1">The sequence shown here is derived from an EMBL/GenBank/DDBJ whole genome shotgun (WGS) entry which is preliminary data.</text>
</comment>
<dbReference type="PROSITE" id="PS51257">
    <property type="entry name" value="PROKAR_LIPOPROTEIN"/>
    <property type="match status" value="1"/>
</dbReference>
<evidence type="ECO:0000313" key="1">
    <source>
        <dbReference type="EMBL" id="MCL6295799.1"/>
    </source>
</evidence>
<accession>A0ABT0QFM7</accession>
<gene>
    <name evidence="1" type="ORF">M3P09_12385</name>
</gene>
<proteinExistence type="predicted"/>
<keyword evidence="2" id="KW-1185">Reference proteome</keyword>